<organism evidence="2 3">
    <name type="scientific">Streptomyces hyaluromycini</name>
    <dbReference type="NCBI Taxonomy" id="1377993"/>
    <lineage>
        <taxon>Bacteria</taxon>
        <taxon>Bacillati</taxon>
        <taxon>Actinomycetota</taxon>
        <taxon>Actinomycetes</taxon>
        <taxon>Kitasatosporales</taxon>
        <taxon>Streptomycetaceae</taxon>
        <taxon>Streptomyces</taxon>
    </lineage>
</organism>
<accession>A0ABV1XCM7</accession>
<dbReference type="RefSeq" id="WP_350790730.1">
    <property type="nucleotide sequence ID" value="NZ_JBEPEK010000659.1"/>
</dbReference>
<evidence type="ECO:0000259" key="1">
    <source>
        <dbReference type="Pfam" id="PF17765"/>
    </source>
</evidence>
<dbReference type="PANTHER" id="PTHR35010">
    <property type="entry name" value="BLL4672 PROTEIN-RELATED"/>
    <property type="match status" value="1"/>
</dbReference>
<feature type="domain" description="MmyB-like transcription regulator ligand binding" evidence="1">
    <location>
        <begin position="24"/>
        <end position="181"/>
    </location>
</feature>
<reference evidence="2 3" key="1">
    <citation type="submission" date="2024-06" db="EMBL/GenBank/DDBJ databases">
        <title>The Natural Products Discovery Center: Release of the First 8490 Sequenced Strains for Exploring Actinobacteria Biosynthetic Diversity.</title>
        <authorList>
            <person name="Kalkreuter E."/>
            <person name="Kautsar S.A."/>
            <person name="Yang D."/>
            <person name="Bader C.D."/>
            <person name="Teijaro C.N."/>
            <person name="Fluegel L."/>
            <person name="Davis C.M."/>
            <person name="Simpson J.R."/>
            <person name="Lauterbach L."/>
            <person name="Steele A.D."/>
            <person name="Gui C."/>
            <person name="Meng S."/>
            <person name="Li G."/>
            <person name="Viehrig K."/>
            <person name="Ye F."/>
            <person name="Su P."/>
            <person name="Kiefer A.F."/>
            <person name="Nichols A."/>
            <person name="Cepeda A.J."/>
            <person name="Yan W."/>
            <person name="Fan B."/>
            <person name="Jiang Y."/>
            <person name="Adhikari A."/>
            <person name="Zheng C.-J."/>
            <person name="Schuster L."/>
            <person name="Cowan T.M."/>
            <person name="Smanski M.J."/>
            <person name="Chevrette M.G."/>
            <person name="De Carvalho L.P.S."/>
            <person name="Shen B."/>
        </authorList>
    </citation>
    <scope>NUCLEOTIDE SEQUENCE [LARGE SCALE GENOMIC DNA]</scope>
    <source>
        <strain evidence="2 3">NPDC000234</strain>
    </source>
</reference>
<dbReference type="InterPro" id="IPR041413">
    <property type="entry name" value="MLTR_LBD"/>
</dbReference>
<comment type="caution">
    <text evidence="2">The sequence shown here is derived from an EMBL/GenBank/DDBJ whole genome shotgun (WGS) entry which is preliminary data.</text>
</comment>
<evidence type="ECO:0000313" key="2">
    <source>
        <dbReference type="EMBL" id="MER7186789.1"/>
    </source>
</evidence>
<name>A0ABV1XCM7_9ACTN</name>
<evidence type="ECO:0000313" key="3">
    <source>
        <dbReference type="Proteomes" id="UP001474181"/>
    </source>
</evidence>
<dbReference type="Gene3D" id="3.30.450.180">
    <property type="match status" value="1"/>
</dbReference>
<dbReference type="PANTHER" id="PTHR35010:SF2">
    <property type="entry name" value="BLL4672 PROTEIN"/>
    <property type="match status" value="1"/>
</dbReference>
<proteinExistence type="predicted"/>
<dbReference type="EMBL" id="JBEPEK010000659">
    <property type="protein sequence ID" value="MER7186789.1"/>
    <property type="molecule type" value="Genomic_DNA"/>
</dbReference>
<sequence>MYTCNFTLVPYTSLFRSGAGPAKVDPLLERLVRELFPKPAYVMNPWWDLLAYNDAYAELLGGLDRRAADERNILRITFAESRGSGLFVDWLGEARSLVGQLRVALARYPDDPRGPALLESLLNSSEAFRELWDERSVSGFTAARKELRHPRLGRIDLDCLKLSDAHDEKLSLTVFLPAQESGSE</sequence>
<gene>
    <name evidence="2" type="ORF">ABT404_46275</name>
</gene>
<dbReference type="Proteomes" id="UP001474181">
    <property type="component" value="Unassembled WGS sequence"/>
</dbReference>
<keyword evidence="3" id="KW-1185">Reference proteome</keyword>
<protein>
    <recommendedName>
        <fullName evidence="1">MmyB-like transcription regulator ligand binding domain-containing protein</fullName>
    </recommendedName>
</protein>
<dbReference type="Pfam" id="PF17765">
    <property type="entry name" value="MLTR_LBD"/>
    <property type="match status" value="1"/>
</dbReference>